<organism evidence="1 2">
    <name type="scientific">Colletotrichum kahawae</name>
    <name type="common">Coffee berry disease fungus</name>
    <dbReference type="NCBI Taxonomy" id="34407"/>
    <lineage>
        <taxon>Eukaryota</taxon>
        <taxon>Fungi</taxon>
        <taxon>Dikarya</taxon>
        <taxon>Ascomycota</taxon>
        <taxon>Pezizomycotina</taxon>
        <taxon>Sordariomycetes</taxon>
        <taxon>Hypocreomycetidae</taxon>
        <taxon>Glomerellales</taxon>
        <taxon>Glomerellaceae</taxon>
        <taxon>Colletotrichum</taxon>
        <taxon>Colletotrichum gloeosporioides species complex</taxon>
    </lineage>
</organism>
<protein>
    <submittedName>
        <fullName evidence="1">Uncharacterized protein</fullName>
    </submittedName>
</protein>
<dbReference type="EMBL" id="VYYT01000876">
    <property type="protein sequence ID" value="KAK2728699.1"/>
    <property type="molecule type" value="Genomic_DNA"/>
</dbReference>
<reference evidence="1" key="1">
    <citation type="submission" date="2023-02" db="EMBL/GenBank/DDBJ databases">
        <title>Colletotrichum kahawae CIFC_Que2 genome sequencing and assembly.</title>
        <authorList>
            <person name="Baroncelli R."/>
        </authorList>
    </citation>
    <scope>NUCLEOTIDE SEQUENCE</scope>
    <source>
        <strain evidence="1">CIFC_Que2</strain>
    </source>
</reference>
<evidence type="ECO:0000313" key="2">
    <source>
        <dbReference type="Proteomes" id="UP001281614"/>
    </source>
</evidence>
<dbReference type="Proteomes" id="UP001281614">
    <property type="component" value="Unassembled WGS sequence"/>
</dbReference>
<name>A0AAE0CX88_COLKA</name>
<gene>
    <name evidence="1" type="ORF">CKAH01_02749</name>
</gene>
<sequence>MIRDTGVGSKVKVKSYFAPYLDNSNNNEDINRWKPAIHILPTQLCDGDKAKRVGQGGDAPYRTARHRSDAPGICSHLIWGPGWELEEGVGGGPCHGPSDVM</sequence>
<comment type="caution">
    <text evidence="1">The sequence shown here is derived from an EMBL/GenBank/DDBJ whole genome shotgun (WGS) entry which is preliminary data.</text>
</comment>
<keyword evidence="2" id="KW-1185">Reference proteome</keyword>
<evidence type="ECO:0000313" key="1">
    <source>
        <dbReference type="EMBL" id="KAK2728699.1"/>
    </source>
</evidence>
<accession>A0AAE0CX88</accession>
<proteinExistence type="predicted"/>
<dbReference type="AlphaFoldDB" id="A0AAE0CX88"/>